<dbReference type="Gene3D" id="3.30.2320.10">
    <property type="entry name" value="hypothetical protein PF0899 domain"/>
    <property type="match status" value="1"/>
</dbReference>
<evidence type="ECO:0000256" key="1">
    <source>
        <dbReference type="ARBA" id="ARBA00004328"/>
    </source>
</evidence>
<accession>A0ABT4Y902</accession>
<dbReference type="Proteomes" id="UP001211689">
    <property type="component" value="Unassembled WGS sequence"/>
</dbReference>
<keyword evidence="8" id="KW-1185">Reference proteome</keyword>
<dbReference type="Pfam" id="PF04586">
    <property type="entry name" value="Peptidase_S78"/>
    <property type="match status" value="1"/>
</dbReference>
<dbReference type="SUPFAM" id="SSF56563">
    <property type="entry name" value="Major capsid protein gp5"/>
    <property type="match status" value="1"/>
</dbReference>
<keyword evidence="4" id="KW-0378">Hydrolase</keyword>
<evidence type="ECO:0000256" key="2">
    <source>
        <dbReference type="ARBA" id="ARBA00022612"/>
    </source>
</evidence>
<keyword evidence="3" id="KW-0645">Protease</keyword>
<comment type="caution">
    <text evidence="7">The sequence shown here is derived from an EMBL/GenBank/DDBJ whole genome shotgun (WGS) entry which is preliminary data.</text>
</comment>
<dbReference type="Gene3D" id="3.30.2400.10">
    <property type="entry name" value="Major capsid protein gp5"/>
    <property type="match status" value="1"/>
</dbReference>
<protein>
    <submittedName>
        <fullName evidence="7">Phage major capsid protein</fullName>
    </submittedName>
</protein>
<organism evidence="7 8">
    <name type="scientific">Metapseudomonas resinovorans</name>
    <name type="common">Pseudomonas resinovorans</name>
    <dbReference type="NCBI Taxonomy" id="53412"/>
    <lineage>
        <taxon>Bacteria</taxon>
        <taxon>Pseudomonadati</taxon>
        <taxon>Pseudomonadota</taxon>
        <taxon>Gammaproteobacteria</taxon>
        <taxon>Pseudomonadales</taxon>
        <taxon>Pseudomonadaceae</taxon>
        <taxon>Metapseudomonas</taxon>
    </lineage>
</organism>
<dbReference type="InterPro" id="IPR024455">
    <property type="entry name" value="Phage_capsid"/>
</dbReference>
<evidence type="ECO:0000259" key="5">
    <source>
        <dbReference type="Pfam" id="PF04586"/>
    </source>
</evidence>
<dbReference type="NCBIfam" id="TIGR01554">
    <property type="entry name" value="major_cap_HK97"/>
    <property type="match status" value="1"/>
</dbReference>
<proteinExistence type="predicted"/>
<dbReference type="RefSeq" id="WP_271471609.1">
    <property type="nucleotide sequence ID" value="NZ_JANEWF010000024.1"/>
</dbReference>
<evidence type="ECO:0000256" key="3">
    <source>
        <dbReference type="ARBA" id="ARBA00022670"/>
    </source>
</evidence>
<name>A0ABT4Y902_METRE</name>
<dbReference type="Pfam" id="PF05065">
    <property type="entry name" value="Phage_capsid"/>
    <property type="match status" value="1"/>
</dbReference>
<reference evidence="7 8" key="1">
    <citation type="submission" date="2022-07" db="EMBL/GenBank/DDBJ databases">
        <title>Genome Analysis of Selected Gammaproteobacteria from Nigerian Food snails.</title>
        <authorList>
            <person name="Okafor A.C."/>
        </authorList>
    </citation>
    <scope>NUCLEOTIDE SEQUENCE [LARGE SCALE GENOMIC DNA]</scope>
    <source>
        <strain evidence="7 8">Awg 2</strain>
    </source>
</reference>
<dbReference type="InterPro" id="IPR054612">
    <property type="entry name" value="Phage_capsid-like_C"/>
</dbReference>
<evidence type="ECO:0000259" key="6">
    <source>
        <dbReference type="Pfam" id="PF05065"/>
    </source>
</evidence>
<evidence type="ECO:0000313" key="7">
    <source>
        <dbReference type="EMBL" id="MDA8485154.1"/>
    </source>
</evidence>
<keyword evidence="2" id="KW-1188">Viral release from host cell</keyword>
<dbReference type="InterPro" id="IPR054613">
    <property type="entry name" value="Peptidase_S78_dom"/>
</dbReference>
<evidence type="ECO:0000256" key="4">
    <source>
        <dbReference type="ARBA" id="ARBA00022801"/>
    </source>
</evidence>
<feature type="domain" description="Prohead serine protease" evidence="5">
    <location>
        <begin position="45"/>
        <end position="150"/>
    </location>
</feature>
<feature type="domain" description="Phage capsid-like C-terminal" evidence="6">
    <location>
        <begin position="370"/>
        <end position="647"/>
    </location>
</feature>
<evidence type="ECO:0000313" key="8">
    <source>
        <dbReference type="Proteomes" id="UP001211689"/>
    </source>
</evidence>
<comment type="subcellular location">
    <subcellularLocation>
        <location evidence="1">Virion</location>
    </subcellularLocation>
</comment>
<dbReference type="EMBL" id="JANEWF010000024">
    <property type="protein sequence ID" value="MDA8485154.1"/>
    <property type="molecule type" value="Genomic_DNA"/>
</dbReference>
<gene>
    <name evidence="7" type="ORF">NNO07_18970</name>
</gene>
<sequence>MNRAYSVLEVKALDDGQRVITGVATTPTPDRVGDIVEPLGVQFKNPMPLLWQHWHDKPVGTVTFDKPTEKGITFTAKLADVQEAGKLKERIDEAWQSIKAGLVRGVSIGFSPIEYSWMDDGGIRFLKSEVYELSLVTVPCNVEATINTIKSLDRKQLAALGRKAVPVVRALPAGASATLKKIPQVPKSPEDNMNIQEQIQSYLATRDEKAKRMQAIMEKSAEDGATLDAEQTEEYDTLVSEIEQIDKHVERLKAMEKTMVAKAKRVEDDPRGTTLEVKGFQVQAKNTEKLEPGIEFARYAMCKMASNRNPMVAFELAKSNYGHNERIIKALEFEARGGKLEGIMKATVEAGTTLDATWAAPLVDYQNFAGDFVEYLRPRTILGQFGQGSIPSLNRIPFNVRIGGQTSGGNAYWVGEGAPKPLTAFDFTATELRWAKVATIAVLTNELIRFSNPSAERLVRDGLAGAVIERIDLDFVDPAKAAVANVSPASITNGIAGIPSSGTTAEDVRADVKALWQPFIDARNPPRNAVYIMDSTTALSLSLMQNPLGQSEFPGLTLNGGTFMGVPVIVSDYVPRDSGGGMVILANASDIWLADDGQVTIDVSQEASLQMLDNPTNNSASGTATSMVSMFQTNSTAFRAERYINWARRRLSGVAYLTDVNWA</sequence>